<dbReference type="PROSITE" id="PS50048">
    <property type="entry name" value="ZN2_CY6_FUNGAL_2"/>
    <property type="match status" value="1"/>
</dbReference>
<dbReference type="Pfam" id="PF11951">
    <property type="entry name" value="Fungal_trans_2"/>
    <property type="match status" value="1"/>
</dbReference>
<dbReference type="PANTHER" id="PTHR47784">
    <property type="entry name" value="STEROL UPTAKE CONTROL PROTEIN 2"/>
    <property type="match status" value="1"/>
</dbReference>
<dbReference type="PANTHER" id="PTHR47784:SF5">
    <property type="entry name" value="STEROL UPTAKE CONTROL PROTEIN 2"/>
    <property type="match status" value="1"/>
</dbReference>
<dbReference type="EMBL" id="KZ678143">
    <property type="protein sequence ID" value="PSN61712.1"/>
    <property type="molecule type" value="Genomic_DNA"/>
</dbReference>
<dbReference type="InterPro" id="IPR053157">
    <property type="entry name" value="Sterol_Uptake_Regulator"/>
</dbReference>
<dbReference type="CDD" id="cd00067">
    <property type="entry name" value="GAL4"/>
    <property type="match status" value="1"/>
</dbReference>
<dbReference type="InterPro" id="IPR021858">
    <property type="entry name" value="Fun_TF"/>
</dbReference>
<dbReference type="GO" id="GO:0008270">
    <property type="term" value="F:zinc ion binding"/>
    <property type="evidence" value="ECO:0007669"/>
    <property type="project" value="InterPro"/>
</dbReference>
<sequence length="413" mass="46906">MSGGTRSFHNKSRNGCTQCKRRRKKCDEKPPACGPCRRLKLVCDYTALSRDVERVSSITFSRNSFALSCLTNIALHPSLDREDVRLLHMYASKTSYTLSGWRTLDVWRSNIVQDAKSNIFLMHSILAITALHGCRGQSDQFRSFASAAEKHHQKALSSFRNSVMEVKSETSGAIVVFALLTAVYSLGLPITRSPSLGTSPTFQFLDIILMMRKAWLALGAERKYAESGPLMILLKPFDTRLPEYLAPLASAKYGLWTDDIVSRIGTLVINSDEPDEDKNVYAETAKSLLRFFLNLPKTSPLNIMLGWPMHWSDHFCQLMRERRPIALCYLAYYLTPMSQMPSLWTQRWAREVIKDIWDTLGEPYHFFLEWPATRAGILDPLNHCGYCRCIDCYMDERAGDFAWKDGASALLVA</sequence>
<proteinExistence type="predicted"/>
<reference evidence="3 4" key="1">
    <citation type="journal article" date="2018" name="Front. Microbiol.">
        <title>Genome-Wide Analysis of Corynespora cassiicola Leaf Fall Disease Putative Effectors.</title>
        <authorList>
            <person name="Lopez D."/>
            <person name="Ribeiro S."/>
            <person name="Label P."/>
            <person name="Fumanal B."/>
            <person name="Venisse J.S."/>
            <person name="Kohler A."/>
            <person name="de Oliveira R.R."/>
            <person name="Labutti K."/>
            <person name="Lipzen A."/>
            <person name="Lail K."/>
            <person name="Bauer D."/>
            <person name="Ohm R.A."/>
            <person name="Barry K.W."/>
            <person name="Spatafora J."/>
            <person name="Grigoriev I.V."/>
            <person name="Martin F.M."/>
            <person name="Pujade-Renaud V."/>
        </authorList>
    </citation>
    <scope>NUCLEOTIDE SEQUENCE [LARGE SCALE GENOMIC DNA]</scope>
    <source>
        <strain evidence="3 4">Philippines</strain>
    </source>
</reference>
<evidence type="ECO:0000313" key="4">
    <source>
        <dbReference type="Proteomes" id="UP000240883"/>
    </source>
</evidence>
<organism evidence="3 4">
    <name type="scientific">Corynespora cassiicola Philippines</name>
    <dbReference type="NCBI Taxonomy" id="1448308"/>
    <lineage>
        <taxon>Eukaryota</taxon>
        <taxon>Fungi</taxon>
        <taxon>Dikarya</taxon>
        <taxon>Ascomycota</taxon>
        <taxon>Pezizomycotina</taxon>
        <taxon>Dothideomycetes</taxon>
        <taxon>Pleosporomycetidae</taxon>
        <taxon>Pleosporales</taxon>
        <taxon>Corynesporascaceae</taxon>
        <taxon>Corynespora</taxon>
    </lineage>
</organism>
<gene>
    <name evidence="3" type="ORF">BS50DRAFT_680661</name>
</gene>
<dbReference type="Pfam" id="PF00172">
    <property type="entry name" value="Zn_clus"/>
    <property type="match status" value="1"/>
</dbReference>
<dbReference type="PROSITE" id="PS00463">
    <property type="entry name" value="ZN2_CY6_FUNGAL_1"/>
    <property type="match status" value="1"/>
</dbReference>
<accession>A0A2T2N8D4</accession>
<feature type="domain" description="Zn(2)-C6 fungal-type" evidence="2">
    <location>
        <begin position="15"/>
        <end position="45"/>
    </location>
</feature>
<dbReference type="GO" id="GO:0001228">
    <property type="term" value="F:DNA-binding transcription activator activity, RNA polymerase II-specific"/>
    <property type="evidence" value="ECO:0007669"/>
    <property type="project" value="TreeGrafter"/>
</dbReference>
<dbReference type="SMART" id="SM00066">
    <property type="entry name" value="GAL4"/>
    <property type="match status" value="1"/>
</dbReference>
<dbReference type="InterPro" id="IPR001138">
    <property type="entry name" value="Zn2Cys6_DnaBD"/>
</dbReference>
<keyword evidence="1" id="KW-0539">Nucleus</keyword>
<keyword evidence="4" id="KW-1185">Reference proteome</keyword>
<dbReference type="STRING" id="1448308.A0A2T2N8D4"/>
<evidence type="ECO:0000259" key="2">
    <source>
        <dbReference type="PROSITE" id="PS50048"/>
    </source>
</evidence>
<evidence type="ECO:0000313" key="3">
    <source>
        <dbReference type="EMBL" id="PSN61712.1"/>
    </source>
</evidence>
<dbReference type="AlphaFoldDB" id="A0A2T2N8D4"/>
<dbReference type="InterPro" id="IPR036864">
    <property type="entry name" value="Zn2-C6_fun-type_DNA-bd_sf"/>
</dbReference>
<evidence type="ECO:0000256" key="1">
    <source>
        <dbReference type="ARBA" id="ARBA00023242"/>
    </source>
</evidence>
<name>A0A2T2N8D4_CORCC</name>
<dbReference type="OrthoDB" id="4937900at2759"/>
<dbReference type="Proteomes" id="UP000240883">
    <property type="component" value="Unassembled WGS sequence"/>
</dbReference>
<dbReference type="SUPFAM" id="SSF57701">
    <property type="entry name" value="Zn2/Cys6 DNA-binding domain"/>
    <property type="match status" value="1"/>
</dbReference>
<protein>
    <recommendedName>
        <fullName evidence="2">Zn(2)-C6 fungal-type domain-containing protein</fullName>
    </recommendedName>
</protein>
<dbReference type="Gene3D" id="4.10.240.10">
    <property type="entry name" value="Zn(2)-C6 fungal-type DNA-binding domain"/>
    <property type="match status" value="1"/>
</dbReference>